<evidence type="ECO:0000256" key="1">
    <source>
        <dbReference type="ARBA" id="ARBA00004442"/>
    </source>
</evidence>
<dbReference type="Gene3D" id="1.20.1600.10">
    <property type="entry name" value="Outer membrane efflux proteins (OEP)"/>
    <property type="match status" value="1"/>
</dbReference>
<comment type="similarity">
    <text evidence="2">Belongs to the outer membrane factor (OMF) (TC 1.B.17) family.</text>
</comment>
<reference evidence="10 12" key="1">
    <citation type="submission" date="2020-08" db="EMBL/GenBank/DDBJ databases">
        <title>Genomic Encyclopedia of Type Strains, Phase IV (KMG-IV): sequencing the most valuable type-strain genomes for metagenomic binning, comparative biology and taxonomic classification.</title>
        <authorList>
            <person name="Goeker M."/>
        </authorList>
    </citation>
    <scope>NUCLEOTIDE SEQUENCE [LARGE SCALE GENOMIC DNA]</scope>
    <source>
        <strain evidence="10 12">DSM 14562</strain>
    </source>
</reference>
<feature type="region of interest" description="Disordered" evidence="8">
    <location>
        <begin position="531"/>
        <end position="553"/>
    </location>
</feature>
<keyword evidence="4" id="KW-1134">Transmembrane beta strand</keyword>
<comment type="subcellular location">
    <subcellularLocation>
        <location evidence="1">Cell outer membrane</location>
    </subcellularLocation>
</comment>
<dbReference type="PANTHER" id="PTHR30026:SF22">
    <property type="entry name" value="OUTER MEMBRANE EFFLUX PROTEIN"/>
    <property type="match status" value="1"/>
</dbReference>
<dbReference type="GO" id="GO:0015288">
    <property type="term" value="F:porin activity"/>
    <property type="evidence" value="ECO:0007669"/>
    <property type="project" value="TreeGrafter"/>
</dbReference>
<comment type="caution">
    <text evidence="11">The sequence shown here is derived from an EMBL/GenBank/DDBJ whole genome shotgun (WGS) entry which is preliminary data.</text>
</comment>
<evidence type="ECO:0000256" key="4">
    <source>
        <dbReference type="ARBA" id="ARBA00022452"/>
    </source>
</evidence>
<dbReference type="AlphaFoldDB" id="A0AA40ZYE9"/>
<evidence type="ECO:0000256" key="6">
    <source>
        <dbReference type="ARBA" id="ARBA00023136"/>
    </source>
</evidence>
<dbReference type="Pfam" id="PF02321">
    <property type="entry name" value="OEP"/>
    <property type="match status" value="2"/>
</dbReference>
<dbReference type="Proteomes" id="UP000584663">
    <property type="component" value="Unassembled WGS sequence"/>
</dbReference>
<keyword evidence="7" id="KW-0998">Cell outer membrane</keyword>
<evidence type="ECO:0000256" key="3">
    <source>
        <dbReference type="ARBA" id="ARBA00022448"/>
    </source>
</evidence>
<evidence type="ECO:0000256" key="7">
    <source>
        <dbReference type="ARBA" id="ARBA00023237"/>
    </source>
</evidence>
<name>A0AA40ZYE9_9SPHN</name>
<dbReference type="SUPFAM" id="SSF56954">
    <property type="entry name" value="Outer membrane efflux proteins (OEP)"/>
    <property type="match status" value="1"/>
</dbReference>
<evidence type="ECO:0000256" key="9">
    <source>
        <dbReference type="SAM" id="SignalP"/>
    </source>
</evidence>
<evidence type="ECO:0000313" key="10">
    <source>
        <dbReference type="EMBL" id="MBB4611042.1"/>
    </source>
</evidence>
<keyword evidence="5" id="KW-0812">Transmembrane</keyword>
<dbReference type="InterPro" id="IPR051906">
    <property type="entry name" value="TolC-like"/>
</dbReference>
<dbReference type="RefSeq" id="WP_076715924.1">
    <property type="nucleotide sequence ID" value="NZ_JACHNX010000018.1"/>
</dbReference>
<evidence type="ECO:0000256" key="5">
    <source>
        <dbReference type="ARBA" id="ARBA00022692"/>
    </source>
</evidence>
<protein>
    <submittedName>
        <fullName evidence="10">Outer membrane protein/S-layer protein transport system outer membrane protein</fullName>
    </submittedName>
    <submittedName>
        <fullName evidence="11">TolC family protein</fullName>
    </submittedName>
</protein>
<dbReference type="EMBL" id="JAFHKU010000126">
    <property type="protein sequence ID" value="MBN3558272.1"/>
    <property type="molecule type" value="Genomic_DNA"/>
</dbReference>
<reference evidence="11" key="2">
    <citation type="submission" date="2021-01" db="EMBL/GenBank/DDBJ databases">
        <title>Genome Sequencing of Type Strains.</title>
        <authorList>
            <person name="Lemaire J.F."/>
            <person name="Inderbitzin P."/>
            <person name="Collins S.B."/>
            <person name="Wespe N."/>
            <person name="Knight-Connoni V."/>
        </authorList>
    </citation>
    <scope>NUCLEOTIDE SEQUENCE</scope>
    <source>
        <strain evidence="11">DSM 14562</strain>
    </source>
</reference>
<evidence type="ECO:0000313" key="11">
    <source>
        <dbReference type="EMBL" id="MBN3558272.1"/>
    </source>
</evidence>
<keyword evidence="12" id="KW-1185">Reference proteome</keyword>
<dbReference type="GO" id="GO:0009279">
    <property type="term" value="C:cell outer membrane"/>
    <property type="evidence" value="ECO:0007669"/>
    <property type="project" value="UniProtKB-SubCell"/>
</dbReference>
<dbReference type="GO" id="GO:1990281">
    <property type="term" value="C:efflux pump complex"/>
    <property type="evidence" value="ECO:0007669"/>
    <property type="project" value="TreeGrafter"/>
</dbReference>
<evidence type="ECO:0000313" key="13">
    <source>
        <dbReference type="Proteomes" id="UP000704529"/>
    </source>
</evidence>
<accession>A0AA40ZYE9</accession>
<keyword evidence="6" id="KW-0472">Membrane</keyword>
<dbReference type="PANTHER" id="PTHR30026">
    <property type="entry name" value="OUTER MEMBRANE PROTEIN TOLC"/>
    <property type="match status" value="1"/>
</dbReference>
<sequence length="553" mass="59476">MTVFRGTALNLGAGLTMLALLGSASGVAMAQVPTAAGMPQPLEPQLPRETPEGTIAANATPTLTTLQDAIARAYWSNPTLVAERSTLKSVDTLYPLARSNYGPQVTLQGSHQFTRTRAEIFPGLYNRPEGFSSTAQIIFSQPVTSFGRRASAEQNALAQVALEREQLRLVEASTMFGVISAYVSVIRDRNIVELARQNLSLLERQFSDGQKRFAVRDITSSDLQQVQTRVEFGRAQLLNAQGQLGSSQSLFLQATGGLPGALTTPPELALGVPSLDAAYAMAENGSPIIRGAQSREKVSRAQIAQAQAERNPNISLESSGTYGPTNIYQNQLRTTDLRSSVVVTMPLIDSGTRRLSIERARQQNDADWRLVDAALRETRQSVAEAWDAHRAALASLIHLRDASAAAQAAYDGAVIQERAGDRTTLDVLDLARDLLNIRTSYATAEASEYIARARLLSAMGNLEAPKLISGLPAYDVNANFDRVKRKGDIPLLTPILSGLDGLTTGNVIGRERPVRDPSGAFRVESAVTPLEVPPAPPVQVPSTPTAPAKPPRR</sequence>
<evidence type="ECO:0000256" key="8">
    <source>
        <dbReference type="SAM" id="MobiDB-lite"/>
    </source>
</evidence>
<organism evidence="11 13">
    <name type="scientific">Sphingomonas yabuuchiae</name>
    <dbReference type="NCBI Taxonomy" id="172044"/>
    <lineage>
        <taxon>Bacteria</taxon>
        <taxon>Pseudomonadati</taxon>
        <taxon>Pseudomonadota</taxon>
        <taxon>Alphaproteobacteria</taxon>
        <taxon>Sphingomonadales</taxon>
        <taxon>Sphingomonadaceae</taxon>
        <taxon>Sphingomonas</taxon>
    </lineage>
</organism>
<keyword evidence="3" id="KW-0813">Transport</keyword>
<dbReference type="EMBL" id="JACHNX010000018">
    <property type="protein sequence ID" value="MBB4611042.1"/>
    <property type="molecule type" value="Genomic_DNA"/>
</dbReference>
<feature type="chain" id="PRO_5041460085" evidence="9">
    <location>
        <begin position="31"/>
        <end position="553"/>
    </location>
</feature>
<dbReference type="GO" id="GO:0015562">
    <property type="term" value="F:efflux transmembrane transporter activity"/>
    <property type="evidence" value="ECO:0007669"/>
    <property type="project" value="InterPro"/>
</dbReference>
<dbReference type="Proteomes" id="UP000704529">
    <property type="component" value="Unassembled WGS sequence"/>
</dbReference>
<proteinExistence type="inferred from homology"/>
<dbReference type="InterPro" id="IPR003423">
    <property type="entry name" value="OMP_efflux"/>
</dbReference>
<evidence type="ECO:0000313" key="12">
    <source>
        <dbReference type="Proteomes" id="UP000584663"/>
    </source>
</evidence>
<feature type="signal peptide" evidence="9">
    <location>
        <begin position="1"/>
        <end position="30"/>
    </location>
</feature>
<keyword evidence="9" id="KW-0732">Signal</keyword>
<evidence type="ECO:0000256" key="2">
    <source>
        <dbReference type="ARBA" id="ARBA00007613"/>
    </source>
</evidence>
<gene>
    <name evidence="10" type="ORF">GGQ89_003282</name>
    <name evidence="11" type="ORF">JYA60_08540</name>
</gene>